<dbReference type="PROSITE" id="PS50804">
    <property type="entry name" value="SCAN_BOX"/>
    <property type="match status" value="1"/>
</dbReference>
<reference evidence="3 4" key="1">
    <citation type="submission" date="2021-05" db="EMBL/GenBank/DDBJ databases">
        <authorList>
            <person name="Zahm M."/>
            <person name="Klopp C."/>
            <person name="Cabau C."/>
            <person name="Kuhl H."/>
            <person name="Suciu R."/>
            <person name="Ciorpac M."/>
            <person name="Holostenco D."/>
            <person name="Gessner J."/>
            <person name="Wuertz S."/>
            <person name="Hohne C."/>
            <person name="Stock M."/>
            <person name="Gislard M."/>
            <person name="Lluch J."/>
            <person name="Milhes M."/>
            <person name="Lampietro C."/>
            <person name="Lopez Roques C."/>
            <person name="Donnadieu C."/>
            <person name="Du K."/>
            <person name="Schartl M."/>
            <person name="Guiguen Y."/>
        </authorList>
    </citation>
    <scope>NUCLEOTIDE SEQUENCE [LARGE SCALE GENOMIC DNA]</scope>
    <source>
        <strain evidence="3">Hh-F2</strain>
        <tissue evidence="3">Blood</tissue>
    </source>
</reference>
<gene>
    <name evidence="3" type="ORF">HHUSO_G515</name>
</gene>
<dbReference type="SMART" id="SM00431">
    <property type="entry name" value="SCAN"/>
    <property type="match status" value="1"/>
</dbReference>
<dbReference type="EMBL" id="JAHFZB010000001">
    <property type="protein sequence ID" value="KAK6494066.1"/>
    <property type="molecule type" value="Genomic_DNA"/>
</dbReference>
<organism evidence="3 4">
    <name type="scientific">Huso huso</name>
    <name type="common">Beluga</name>
    <name type="synonym">Acipenser huso</name>
    <dbReference type="NCBI Taxonomy" id="61971"/>
    <lineage>
        <taxon>Eukaryota</taxon>
        <taxon>Metazoa</taxon>
        <taxon>Chordata</taxon>
        <taxon>Craniata</taxon>
        <taxon>Vertebrata</taxon>
        <taxon>Euteleostomi</taxon>
        <taxon>Actinopterygii</taxon>
        <taxon>Chondrostei</taxon>
        <taxon>Acipenseriformes</taxon>
        <taxon>Acipenseridae</taxon>
        <taxon>Huso</taxon>
    </lineage>
</organism>
<sequence>MANTDALIRALLHATAVQQAAIQVQQETNRLHAQQLEVTRQEIAVLKGRSDQSSTLSNVSSIRPSSYPHLKAEILAREGVSSAVRAQKYHAWGYSPGVPPRSQMYDLIHLATRWLKPEVNNAEKVIEILVIDRYLRSLPAPLRKWVGQGDPSTINEFVDLVEWQLAAEELSRQPQIPAVRNPRPPSWKIRSNLGSGKRPAMPERGEERPEV</sequence>
<name>A0ABR1AAH6_HUSHU</name>
<proteinExistence type="predicted"/>
<evidence type="ECO:0000313" key="3">
    <source>
        <dbReference type="EMBL" id="KAK6494066.1"/>
    </source>
</evidence>
<protein>
    <submittedName>
        <fullName evidence="3">Zinc finger and SCAN domain-containing protein 29-like</fullName>
    </submittedName>
</protein>
<dbReference type="Proteomes" id="UP001369086">
    <property type="component" value="Unassembled WGS sequence"/>
</dbReference>
<dbReference type="SUPFAM" id="SSF47353">
    <property type="entry name" value="Retrovirus capsid dimerization domain-like"/>
    <property type="match status" value="1"/>
</dbReference>
<dbReference type="Pfam" id="PF02023">
    <property type="entry name" value="SCAN"/>
    <property type="match status" value="1"/>
</dbReference>
<accession>A0ABR1AAH6</accession>
<keyword evidence="4" id="KW-1185">Reference proteome</keyword>
<dbReference type="InterPro" id="IPR038269">
    <property type="entry name" value="SCAN_sf"/>
</dbReference>
<feature type="compositionally biased region" description="Basic and acidic residues" evidence="1">
    <location>
        <begin position="200"/>
        <end position="211"/>
    </location>
</feature>
<evidence type="ECO:0000256" key="1">
    <source>
        <dbReference type="SAM" id="MobiDB-lite"/>
    </source>
</evidence>
<feature type="non-terminal residue" evidence="3">
    <location>
        <position position="211"/>
    </location>
</feature>
<evidence type="ECO:0000259" key="2">
    <source>
        <dbReference type="PROSITE" id="PS50804"/>
    </source>
</evidence>
<feature type="domain" description="SCAN box" evidence="2">
    <location>
        <begin position="87"/>
        <end position="162"/>
    </location>
</feature>
<feature type="region of interest" description="Disordered" evidence="1">
    <location>
        <begin position="174"/>
        <end position="211"/>
    </location>
</feature>
<dbReference type="InterPro" id="IPR003309">
    <property type="entry name" value="SCAN_dom"/>
</dbReference>
<dbReference type="Gene3D" id="1.10.4020.10">
    <property type="entry name" value="DNA breaking-rejoining enzymes"/>
    <property type="match status" value="1"/>
</dbReference>
<comment type="caution">
    <text evidence="3">The sequence shown here is derived from an EMBL/GenBank/DDBJ whole genome shotgun (WGS) entry which is preliminary data.</text>
</comment>
<evidence type="ECO:0000313" key="4">
    <source>
        <dbReference type="Proteomes" id="UP001369086"/>
    </source>
</evidence>